<feature type="region of interest" description="Disordered" evidence="1">
    <location>
        <begin position="17"/>
        <end position="81"/>
    </location>
</feature>
<organism evidence="2 3">
    <name type="scientific">Necator americanus</name>
    <name type="common">Human hookworm</name>
    <dbReference type="NCBI Taxonomy" id="51031"/>
    <lineage>
        <taxon>Eukaryota</taxon>
        <taxon>Metazoa</taxon>
        <taxon>Ecdysozoa</taxon>
        <taxon>Nematoda</taxon>
        <taxon>Chromadorea</taxon>
        <taxon>Rhabditida</taxon>
        <taxon>Rhabditina</taxon>
        <taxon>Rhabditomorpha</taxon>
        <taxon>Strongyloidea</taxon>
        <taxon>Ancylostomatidae</taxon>
        <taxon>Bunostominae</taxon>
        <taxon>Necator</taxon>
    </lineage>
</organism>
<evidence type="ECO:0000256" key="1">
    <source>
        <dbReference type="SAM" id="MobiDB-lite"/>
    </source>
</evidence>
<gene>
    <name evidence="2" type="primary">Necator_chrX.g23365</name>
    <name evidence="2" type="ORF">RB195_023202</name>
</gene>
<reference evidence="2 3" key="1">
    <citation type="submission" date="2023-08" db="EMBL/GenBank/DDBJ databases">
        <title>A Necator americanus chromosomal reference genome.</title>
        <authorList>
            <person name="Ilik V."/>
            <person name="Petrzelkova K.J."/>
            <person name="Pardy F."/>
            <person name="Fuh T."/>
            <person name="Niatou-Singa F.S."/>
            <person name="Gouil Q."/>
            <person name="Baker L."/>
            <person name="Ritchie M.E."/>
            <person name="Jex A.R."/>
            <person name="Gazzola D."/>
            <person name="Li H."/>
            <person name="Toshio Fujiwara R."/>
            <person name="Zhan B."/>
            <person name="Aroian R.V."/>
            <person name="Pafco B."/>
            <person name="Schwarz E.M."/>
        </authorList>
    </citation>
    <scope>NUCLEOTIDE SEQUENCE [LARGE SCALE GENOMIC DNA]</scope>
    <source>
        <strain evidence="2 3">Aroian</strain>
        <tissue evidence="2">Whole animal</tissue>
    </source>
</reference>
<feature type="compositionally biased region" description="Low complexity" evidence="1">
    <location>
        <begin position="36"/>
        <end position="62"/>
    </location>
</feature>
<dbReference type="Proteomes" id="UP001303046">
    <property type="component" value="Unassembled WGS sequence"/>
</dbReference>
<comment type="caution">
    <text evidence="2">The sequence shown here is derived from an EMBL/GenBank/DDBJ whole genome shotgun (WGS) entry which is preliminary data.</text>
</comment>
<sequence>MSITKNNFELSSSMDGVAALEQRQQPATSTADWAIAPLPSGLSSAGSLAWQTETPTSQTSPSRDSPTLSKTAILDAVKKDP</sequence>
<evidence type="ECO:0000313" key="3">
    <source>
        <dbReference type="Proteomes" id="UP001303046"/>
    </source>
</evidence>
<dbReference type="EMBL" id="JAVFWL010000006">
    <property type="protein sequence ID" value="KAK6762394.1"/>
    <property type="molecule type" value="Genomic_DNA"/>
</dbReference>
<evidence type="ECO:0000313" key="2">
    <source>
        <dbReference type="EMBL" id="KAK6762394.1"/>
    </source>
</evidence>
<accession>A0ABR1EI85</accession>
<name>A0ABR1EI85_NECAM</name>
<protein>
    <submittedName>
        <fullName evidence="2">Uncharacterized protein</fullName>
    </submittedName>
</protein>
<proteinExistence type="predicted"/>
<keyword evidence="3" id="KW-1185">Reference proteome</keyword>
<feature type="compositionally biased region" description="Polar residues" evidence="1">
    <location>
        <begin position="22"/>
        <end position="31"/>
    </location>
</feature>